<evidence type="ECO:0000313" key="2">
    <source>
        <dbReference type="EMBL" id="KIM40391.1"/>
    </source>
</evidence>
<accession>A0A0C3C9W7</accession>
<organism evidence="2 3">
    <name type="scientific">Hebeloma cylindrosporum</name>
    <dbReference type="NCBI Taxonomy" id="76867"/>
    <lineage>
        <taxon>Eukaryota</taxon>
        <taxon>Fungi</taxon>
        <taxon>Dikarya</taxon>
        <taxon>Basidiomycota</taxon>
        <taxon>Agaricomycotina</taxon>
        <taxon>Agaricomycetes</taxon>
        <taxon>Agaricomycetidae</taxon>
        <taxon>Agaricales</taxon>
        <taxon>Agaricineae</taxon>
        <taxon>Hymenogastraceae</taxon>
        <taxon>Hebeloma</taxon>
    </lineage>
</organism>
<reference evidence="2 3" key="1">
    <citation type="submission" date="2014-04" db="EMBL/GenBank/DDBJ databases">
        <authorList>
            <consortium name="DOE Joint Genome Institute"/>
            <person name="Kuo A."/>
            <person name="Gay G."/>
            <person name="Dore J."/>
            <person name="Kohler A."/>
            <person name="Nagy L.G."/>
            <person name="Floudas D."/>
            <person name="Copeland A."/>
            <person name="Barry K.W."/>
            <person name="Cichocki N."/>
            <person name="Veneault-Fourrey C."/>
            <person name="LaButti K."/>
            <person name="Lindquist E.A."/>
            <person name="Lipzen A."/>
            <person name="Lundell T."/>
            <person name="Morin E."/>
            <person name="Murat C."/>
            <person name="Sun H."/>
            <person name="Tunlid A."/>
            <person name="Henrissat B."/>
            <person name="Grigoriev I.V."/>
            <person name="Hibbett D.S."/>
            <person name="Martin F."/>
            <person name="Nordberg H.P."/>
            <person name="Cantor M.N."/>
            <person name="Hua S.X."/>
        </authorList>
    </citation>
    <scope>NUCLEOTIDE SEQUENCE [LARGE SCALE GENOMIC DNA]</scope>
    <source>
        <strain evidence="3">h7</strain>
    </source>
</reference>
<evidence type="ECO:0000256" key="1">
    <source>
        <dbReference type="SAM" id="MobiDB-lite"/>
    </source>
</evidence>
<proteinExistence type="predicted"/>
<feature type="region of interest" description="Disordered" evidence="1">
    <location>
        <begin position="21"/>
        <end position="48"/>
    </location>
</feature>
<evidence type="ECO:0000313" key="3">
    <source>
        <dbReference type="Proteomes" id="UP000053424"/>
    </source>
</evidence>
<dbReference type="EMBL" id="KN831783">
    <property type="protein sequence ID" value="KIM40391.1"/>
    <property type="molecule type" value="Genomic_DNA"/>
</dbReference>
<dbReference type="AlphaFoldDB" id="A0A0C3C9W7"/>
<gene>
    <name evidence="2" type="ORF">M413DRAFT_178587</name>
</gene>
<dbReference type="HOGENOM" id="CLU_2320671_0_0_1"/>
<keyword evidence="3" id="KW-1185">Reference proteome</keyword>
<protein>
    <submittedName>
        <fullName evidence="2">Uncharacterized protein</fullName>
    </submittedName>
</protein>
<reference evidence="3" key="2">
    <citation type="submission" date="2015-01" db="EMBL/GenBank/DDBJ databases">
        <title>Evolutionary Origins and Diversification of the Mycorrhizal Mutualists.</title>
        <authorList>
            <consortium name="DOE Joint Genome Institute"/>
            <consortium name="Mycorrhizal Genomics Consortium"/>
            <person name="Kohler A."/>
            <person name="Kuo A."/>
            <person name="Nagy L.G."/>
            <person name="Floudas D."/>
            <person name="Copeland A."/>
            <person name="Barry K.W."/>
            <person name="Cichocki N."/>
            <person name="Veneault-Fourrey C."/>
            <person name="LaButti K."/>
            <person name="Lindquist E.A."/>
            <person name="Lipzen A."/>
            <person name="Lundell T."/>
            <person name="Morin E."/>
            <person name="Murat C."/>
            <person name="Riley R."/>
            <person name="Ohm R."/>
            <person name="Sun H."/>
            <person name="Tunlid A."/>
            <person name="Henrissat B."/>
            <person name="Grigoriev I.V."/>
            <person name="Hibbett D.S."/>
            <person name="Martin F."/>
        </authorList>
    </citation>
    <scope>NUCLEOTIDE SEQUENCE [LARGE SCALE GENOMIC DNA]</scope>
    <source>
        <strain evidence="3">h7</strain>
    </source>
</reference>
<dbReference type="Proteomes" id="UP000053424">
    <property type="component" value="Unassembled WGS sequence"/>
</dbReference>
<name>A0A0C3C9W7_HEBCY</name>
<sequence>MRGRMSFVCERKAKIMKAMLGVGRKKRDRKREGRKGMGIGMETMGDYGRTQTLPTNQVSAGPFVDAKIDSRPLLALSAGRVVEKPSGWWWVVNNEMDWG</sequence>